<name>A0ABP6LEB6_9ACTN</name>
<dbReference type="InterPro" id="IPR011991">
    <property type="entry name" value="ArsR-like_HTH"/>
</dbReference>
<dbReference type="InterPro" id="IPR001845">
    <property type="entry name" value="HTH_ArsR_DNA-bd_dom"/>
</dbReference>
<dbReference type="PANTHER" id="PTHR43132">
    <property type="entry name" value="ARSENICAL RESISTANCE OPERON REPRESSOR ARSR-RELATED"/>
    <property type="match status" value="1"/>
</dbReference>
<dbReference type="PANTHER" id="PTHR43132:SF6">
    <property type="entry name" value="HTH-TYPE TRANSCRIPTIONAL REPRESSOR CZRA"/>
    <property type="match status" value="1"/>
</dbReference>
<evidence type="ECO:0000313" key="6">
    <source>
        <dbReference type="Proteomes" id="UP001499930"/>
    </source>
</evidence>
<evidence type="ECO:0000313" key="5">
    <source>
        <dbReference type="EMBL" id="GAA3041152.1"/>
    </source>
</evidence>
<dbReference type="SUPFAM" id="SSF46785">
    <property type="entry name" value="Winged helix' DNA-binding domain"/>
    <property type="match status" value="1"/>
</dbReference>
<reference evidence="6" key="1">
    <citation type="journal article" date="2019" name="Int. J. Syst. Evol. Microbiol.">
        <title>The Global Catalogue of Microorganisms (GCM) 10K type strain sequencing project: providing services to taxonomists for standard genome sequencing and annotation.</title>
        <authorList>
            <consortium name="The Broad Institute Genomics Platform"/>
            <consortium name="The Broad Institute Genome Sequencing Center for Infectious Disease"/>
            <person name="Wu L."/>
            <person name="Ma J."/>
        </authorList>
    </citation>
    <scope>NUCLEOTIDE SEQUENCE [LARGE SCALE GENOMIC DNA]</scope>
    <source>
        <strain evidence="6">JCM 3106</strain>
    </source>
</reference>
<proteinExistence type="predicted"/>
<dbReference type="Pfam" id="PF01022">
    <property type="entry name" value="HTH_5"/>
    <property type="match status" value="1"/>
</dbReference>
<dbReference type="EMBL" id="BAAAWD010000031">
    <property type="protein sequence ID" value="GAA3041152.1"/>
    <property type="molecule type" value="Genomic_DNA"/>
</dbReference>
<feature type="domain" description="HTH arsR-type" evidence="4">
    <location>
        <begin position="249"/>
        <end position="323"/>
    </location>
</feature>
<protein>
    <submittedName>
        <fullName evidence="5">Winged helix-turn-helix domain-containing protein</fullName>
    </submittedName>
</protein>
<dbReference type="InterPro" id="IPR051011">
    <property type="entry name" value="Metal_resp_trans_reg"/>
</dbReference>
<dbReference type="Gene3D" id="1.10.10.10">
    <property type="entry name" value="Winged helix-like DNA-binding domain superfamily/Winged helix DNA-binding domain"/>
    <property type="match status" value="1"/>
</dbReference>
<evidence type="ECO:0000256" key="3">
    <source>
        <dbReference type="ARBA" id="ARBA00023163"/>
    </source>
</evidence>
<dbReference type="SMART" id="SM00418">
    <property type="entry name" value="HTH_ARSR"/>
    <property type="match status" value="1"/>
</dbReference>
<evidence type="ECO:0000256" key="2">
    <source>
        <dbReference type="ARBA" id="ARBA00023125"/>
    </source>
</evidence>
<gene>
    <name evidence="5" type="ORF">GCM10017559_82310</name>
</gene>
<dbReference type="InterPro" id="IPR036390">
    <property type="entry name" value="WH_DNA-bd_sf"/>
</dbReference>
<dbReference type="Proteomes" id="UP001499930">
    <property type="component" value="Unassembled WGS sequence"/>
</dbReference>
<comment type="caution">
    <text evidence="5">The sequence shown here is derived from an EMBL/GenBank/DDBJ whole genome shotgun (WGS) entry which is preliminary data.</text>
</comment>
<keyword evidence="2" id="KW-0238">DNA-binding</keyword>
<dbReference type="InterPro" id="IPR036388">
    <property type="entry name" value="WH-like_DNA-bd_sf"/>
</dbReference>
<keyword evidence="3" id="KW-0804">Transcription</keyword>
<keyword evidence="6" id="KW-1185">Reference proteome</keyword>
<organism evidence="5 6">
    <name type="scientific">Streptosporangium longisporum</name>
    <dbReference type="NCBI Taxonomy" id="46187"/>
    <lineage>
        <taxon>Bacteria</taxon>
        <taxon>Bacillati</taxon>
        <taxon>Actinomycetota</taxon>
        <taxon>Actinomycetes</taxon>
        <taxon>Streptosporangiales</taxon>
        <taxon>Streptosporangiaceae</taxon>
        <taxon>Streptosporangium</taxon>
    </lineage>
</organism>
<keyword evidence="1" id="KW-0805">Transcription regulation</keyword>
<dbReference type="CDD" id="cd00090">
    <property type="entry name" value="HTH_ARSR"/>
    <property type="match status" value="1"/>
</dbReference>
<dbReference type="RefSeq" id="WP_344907764.1">
    <property type="nucleotide sequence ID" value="NZ_BAAAWD010000031.1"/>
</dbReference>
<evidence type="ECO:0000256" key="1">
    <source>
        <dbReference type="ARBA" id="ARBA00023015"/>
    </source>
</evidence>
<sequence>MGWWEVNADTLAGSRFVVSPLAEATTCLIALERARAAHPGERGWLDVHLAGYRARLAGDPVTALLVRSALGRSWIADFLTPVPAGEGSPGFEEELERVRRTPPGTARADLETTLRRPVPEALRRSDLPERAARLLEWVWEETVLPYWPRRRRVLEADVLARTDRLTQGGWADVLGGMRPGTRWLGGNRLQINTQDNPPQELTGVRLMFVPVTRGHGWTAWSVGTPVPRYALVYPCSGTLAEPDRTAPEALGRLLGPARAGVLVLLGTPKSTSQLVALTGQGLGSVGRHLRILLEAGLVRRRRAGRSVLYQRTAAGETLVEASAPAG</sequence>
<evidence type="ECO:0000259" key="4">
    <source>
        <dbReference type="SMART" id="SM00418"/>
    </source>
</evidence>
<accession>A0ABP6LEB6</accession>